<dbReference type="RefSeq" id="WP_380974192.1">
    <property type="nucleotide sequence ID" value="NZ_JBHTEF010000001.1"/>
</dbReference>
<dbReference type="PANTHER" id="PTHR30065:SF1">
    <property type="entry name" value="SURFACE PRESENTATION OF ANTIGENS PROTEIN SPAR"/>
    <property type="match status" value="1"/>
</dbReference>
<keyword evidence="8" id="KW-0969">Cilium</keyword>
<dbReference type="Proteomes" id="UP001596527">
    <property type="component" value="Unassembled WGS sequence"/>
</dbReference>
<evidence type="ECO:0000256" key="7">
    <source>
        <dbReference type="SAM" id="Phobius"/>
    </source>
</evidence>
<keyword evidence="3" id="KW-1003">Cell membrane</keyword>
<feature type="transmembrane region" description="Helical" evidence="7">
    <location>
        <begin position="61"/>
        <end position="86"/>
    </location>
</feature>
<comment type="caution">
    <text evidence="8">The sequence shown here is derived from an EMBL/GenBank/DDBJ whole genome shotgun (WGS) entry which is preliminary data.</text>
</comment>
<accession>A0ABW2SMR6</accession>
<dbReference type="EMBL" id="JBHTEF010000001">
    <property type="protein sequence ID" value="MFC7581175.1"/>
    <property type="molecule type" value="Genomic_DNA"/>
</dbReference>
<name>A0ABW2SMR6_9ACTO</name>
<keyword evidence="6 7" id="KW-0472">Membrane</keyword>
<keyword evidence="8" id="KW-0282">Flagellum</keyword>
<feature type="transmembrane region" description="Helical" evidence="7">
    <location>
        <begin position="119"/>
        <end position="141"/>
    </location>
</feature>
<keyword evidence="5 7" id="KW-1133">Transmembrane helix</keyword>
<sequence>MDVVAALTPFALVCARTTAFVFTAPPFAHGGIPMTVKTMLAVLLAVCLAPGQTAPDGAFELVTGVVTEVGIGAGMGLLASTVLSAVQSAGHIIDLEGGFQLGEAFDPLTSASSGPYARFYQMLATVLLFASNGYQMLLLGFARSFAAVPPGAALEVRGLSDALSREVPQLLLAAIQIAGPLVAVLFLADLGLGLLTRVAPSLNAFAMGFPLKILLTLVLGVVALVALPSVVSALASRAVDLILGQP</sequence>
<keyword evidence="4 7" id="KW-0812">Transmembrane</keyword>
<feature type="transmembrane region" description="Helical" evidence="7">
    <location>
        <begin position="29"/>
        <end position="49"/>
    </location>
</feature>
<organism evidence="8 9">
    <name type="scientific">Schaalia naturae</name>
    <dbReference type="NCBI Taxonomy" id="635203"/>
    <lineage>
        <taxon>Bacteria</taxon>
        <taxon>Bacillati</taxon>
        <taxon>Actinomycetota</taxon>
        <taxon>Actinomycetes</taxon>
        <taxon>Actinomycetales</taxon>
        <taxon>Actinomycetaceae</taxon>
        <taxon>Schaalia</taxon>
    </lineage>
</organism>
<dbReference type="PANTHER" id="PTHR30065">
    <property type="entry name" value="FLAGELLAR BIOSYNTHETIC PROTEIN FLIR"/>
    <property type="match status" value="1"/>
</dbReference>
<evidence type="ECO:0000256" key="1">
    <source>
        <dbReference type="ARBA" id="ARBA00004651"/>
    </source>
</evidence>
<gene>
    <name evidence="8" type="ORF">ACFQWG_08190</name>
</gene>
<dbReference type="InterPro" id="IPR002010">
    <property type="entry name" value="T3SS_IM_R"/>
</dbReference>
<keyword evidence="8" id="KW-0966">Cell projection</keyword>
<evidence type="ECO:0000313" key="9">
    <source>
        <dbReference type="Proteomes" id="UP001596527"/>
    </source>
</evidence>
<feature type="transmembrane region" description="Helical" evidence="7">
    <location>
        <begin position="213"/>
        <end position="235"/>
    </location>
</feature>
<comment type="subcellular location">
    <subcellularLocation>
        <location evidence="1">Cell membrane</location>
        <topology evidence="1">Multi-pass membrane protein</topology>
    </subcellularLocation>
</comment>
<comment type="similarity">
    <text evidence="2">Belongs to the FliR/MopE/SpaR family.</text>
</comment>
<feature type="transmembrane region" description="Helical" evidence="7">
    <location>
        <begin position="170"/>
        <end position="193"/>
    </location>
</feature>
<evidence type="ECO:0000256" key="4">
    <source>
        <dbReference type="ARBA" id="ARBA00022692"/>
    </source>
</evidence>
<keyword evidence="9" id="KW-1185">Reference proteome</keyword>
<dbReference type="Pfam" id="PF01311">
    <property type="entry name" value="Bac_export_1"/>
    <property type="match status" value="1"/>
</dbReference>
<evidence type="ECO:0000256" key="6">
    <source>
        <dbReference type="ARBA" id="ARBA00023136"/>
    </source>
</evidence>
<evidence type="ECO:0000256" key="2">
    <source>
        <dbReference type="ARBA" id="ARBA00009772"/>
    </source>
</evidence>
<dbReference type="PRINTS" id="PR00953">
    <property type="entry name" value="TYPE3IMRPROT"/>
</dbReference>
<evidence type="ECO:0000313" key="8">
    <source>
        <dbReference type="EMBL" id="MFC7581175.1"/>
    </source>
</evidence>
<protein>
    <submittedName>
        <fullName evidence="8">Flagellar biosynthetic protein FliR</fullName>
    </submittedName>
</protein>
<reference evidence="9" key="1">
    <citation type="journal article" date="2019" name="Int. J. Syst. Evol. Microbiol.">
        <title>The Global Catalogue of Microorganisms (GCM) 10K type strain sequencing project: providing services to taxonomists for standard genome sequencing and annotation.</title>
        <authorList>
            <consortium name="The Broad Institute Genomics Platform"/>
            <consortium name="The Broad Institute Genome Sequencing Center for Infectious Disease"/>
            <person name="Wu L."/>
            <person name="Ma J."/>
        </authorList>
    </citation>
    <scope>NUCLEOTIDE SEQUENCE [LARGE SCALE GENOMIC DNA]</scope>
    <source>
        <strain evidence="9">CCUG 56698</strain>
    </source>
</reference>
<evidence type="ECO:0000256" key="5">
    <source>
        <dbReference type="ARBA" id="ARBA00022989"/>
    </source>
</evidence>
<proteinExistence type="inferred from homology"/>
<evidence type="ECO:0000256" key="3">
    <source>
        <dbReference type="ARBA" id="ARBA00022475"/>
    </source>
</evidence>